<name>A0A3R5WPQ1_9FIRM</name>
<dbReference type="EMBL" id="QRVK01000003">
    <property type="protein sequence ID" value="RGS43870.1"/>
    <property type="molecule type" value="Genomic_DNA"/>
</dbReference>
<sequence>MDITMLGTGSALVTECYNTCFVLSDGDEHFLVDGGGGNGILSQLKKAGFNWQDMRTIFVTHKHVDHILGAVWMIRMICQHMKIGSYEGEAVIYGHDEVIALLREMAMQLLNKKETVYIGDRLHLVEVNDGDTKEIMGRKVTFFDTGSTKTKQFGFCMDTGDGAKITCCGDEPYNDCEEKYARGSKWLLHEAFCLYSEADIFDPYEKHHSTVKDACELAEKLEVQNLLLYHTEDKNITHRKELYVAEGKRYYSGNLHVPDDLEKIRL</sequence>
<gene>
    <name evidence="3" type="ORF">DWX94_02045</name>
</gene>
<feature type="domain" description="Metallo-beta-lactamase" evidence="2">
    <location>
        <begin position="17"/>
        <end position="230"/>
    </location>
</feature>
<dbReference type="SMART" id="SM00849">
    <property type="entry name" value="Lactamase_B"/>
    <property type="match status" value="1"/>
</dbReference>
<dbReference type="InterPro" id="IPR001279">
    <property type="entry name" value="Metallo-B-lactamas"/>
</dbReference>
<dbReference type="SUPFAM" id="SSF56281">
    <property type="entry name" value="Metallo-hydrolase/oxidoreductase"/>
    <property type="match status" value="1"/>
</dbReference>
<evidence type="ECO:0000256" key="1">
    <source>
        <dbReference type="ARBA" id="ARBA00022759"/>
    </source>
</evidence>
<dbReference type="PANTHER" id="PTHR46018:SF2">
    <property type="entry name" value="ZINC PHOSPHODIESTERASE ELAC PROTEIN 1"/>
    <property type="match status" value="1"/>
</dbReference>
<dbReference type="InterPro" id="IPR036866">
    <property type="entry name" value="RibonucZ/Hydroxyglut_hydro"/>
</dbReference>
<evidence type="ECO:0000259" key="2">
    <source>
        <dbReference type="SMART" id="SM00849"/>
    </source>
</evidence>
<reference evidence="3 4" key="1">
    <citation type="submission" date="2018-08" db="EMBL/GenBank/DDBJ databases">
        <title>A genome reference for cultivated species of the human gut microbiota.</title>
        <authorList>
            <person name="Zou Y."/>
            <person name="Xue W."/>
            <person name="Luo G."/>
        </authorList>
    </citation>
    <scope>NUCLEOTIDE SEQUENCE [LARGE SCALE GENOMIC DNA]</scope>
    <source>
        <strain evidence="3 4">AF22-21</strain>
    </source>
</reference>
<dbReference type="PANTHER" id="PTHR46018">
    <property type="entry name" value="ZINC PHOSPHODIESTERASE ELAC PROTEIN 1"/>
    <property type="match status" value="1"/>
</dbReference>
<dbReference type="Gene3D" id="3.60.15.10">
    <property type="entry name" value="Ribonuclease Z/Hydroxyacylglutathione hydrolase-like"/>
    <property type="match status" value="1"/>
</dbReference>
<evidence type="ECO:0000313" key="4">
    <source>
        <dbReference type="Proteomes" id="UP000283295"/>
    </source>
</evidence>
<accession>A0A3R5WPQ1</accession>
<dbReference type="AlphaFoldDB" id="A0A3R5WPQ1"/>
<dbReference type="Pfam" id="PF23023">
    <property type="entry name" value="Anti-Pycsar_Apyc1"/>
    <property type="match status" value="1"/>
</dbReference>
<keyword evidence="3" id="KW-0378">Hydrolase</keyword>
<dbReference type="OrthoDB" id="9794898at2"/>
<evidence type="ECO:0000313" key="3">
    <source>
        <dbReference type="EMBL" id="RGS43870.1"/>
    </source>
</evidence>
<dbReference type="GO" id="GO:0042781">
    <property type="term" value="F:3'-tRNA processing endoribonuclease activity"/>
    <property type="evidence" value="ECO:0007669"/>
    <property type="project" value="TreeGrafter"/>
</dbReference>
<keyword evidence="1" id="KW-0540">Nuclease</keyword>
<comment type="caution">
    <text evidence="3">The sequence shown here is derived from an EMBL/GenBank/DDBJ whole genome shotgun (WGS) entry which is preliminary data.</text>
</comment>
<keyword evidence="1" id="KW-0255">Endonuclease</keyword>
<proteinExistence type="predicted"/>
<protein>
    <submittedName>
        <fullName evidence="3">MBL fold metallo-hydrolase</fullName>
    </submittedName>
</protein>
<organism evidence="3 4">
    <name type="scientific">Coprococcus eutactus</name>
    <dbReference type="NCBI Taxonomy" id="33043"/>
    <lineage>
        <taxon>Bacteria</taxon>
        <taxon>Bacillati</taxon>
        <taxon>Bacillota</taxon>
        <taxon>Clostridia</taxon>
        <taxon>Lachnospirales</taxon>
        <taxon>Lachnospiraceae</taxon>
        <taxon>Coprococcus</taxon>
    </lineage>
</organism>
<dbReference type="Proteomes" id="UP000283295">
    <property type="component" value="Unassembled WGS sequence"/>
</dbReference>